<feature type="compositionally biased region" description="Basic and acidic residues" evidence="3">
    <location>
        <begin position="1148"/>
        <end position="1158"/>
    </location>
</feature>
<keyword evidence="6" id="KW-1185">Reference proteome</keyword>
<dbReference type="InterPro" id="IPR013083">
    <property type="entry name" value="Znf_RING/FYVE/PHD"/>
</dbReference>
<feature type="compositionally biased region" description="Polar residues" evidence="3">
    <location>
        <begin position="40"/>
        <end position="49"/>
    </location>
</feature>
<name>A0A8H5AUE5_9AGAR</name>
<feature type="compositionally biased region" description="Acidic residues" evidence="3">
    <location>
        <begin position="1039"/>
        <end position="1050"/>
    </location>
</feature>
<feature type="region of interest" description="Disordered" evidence="3">
    <location>
        <begin position="201"/>
        <end position="248"/>
    </location>
</feature>
<dbReference type="SUPFAM" id="SSF54160">
    <property type="entry name" value="Chromo domain-like"/>
    <property type="match status" value="1"/>
</dbReference>
<dbReference type="GO" id="GO:0005634">
    <property type="term" value="C:nucleus"/>
    <property type="evidence" value="ECO:0007669"/>
    <property type="project" value="UniProtKB-SubCell"/>
</dbReference>
<feature type="compositionally biased region" description="Low complexity" evidence="3">
    <location>
        <begin position="1927"/>
        <end position="1958"/>
    </location>
</feature>
<dbReference type="InterPro" id="IPR023779">
    <property type="entry name" value="Chromodomain_CS"/>
</dbReference>
<feature type="region of interest" description="Disordered" evidence="3">
    <location>
        <begin position="631"/>
        <end position="667"/>
    </location>
</feature>
<dbReference type="PROSITE" id="PS00598">
    <property type="entry name" value="CHROMO_1"/>
    <property type="match status" value="1"/>
</dbReference>
<feature type="region of interest" description="Disordered" evidence="3">
    <location>
        <begin position="358"/>
        <end position="445"/>
    </location>
</feature>
<reference evidence="5 6" key="1">
    <citation type="journal article" date="2020" name="ISME J.">
        <title>Uncovering the hidden diversity of litter-decomposition mechanisms in mushroom-forming fungi.</title>
        <authorList>
            <person name="Floudas D."/>
            <person name="Bentzer J."/>
            <person name="Ahren D."/>
            <person name="Johansson T."/>
            <person name="Persson P."/>
            <person name="Tunlid A."/>
        </authorList>
    </citation>
    <scope>NUCLEOTIDE SEQUENCE [LARGE SCALE GENOMIC DNA]</scope>
    <source>
        <strain evidence="5 6">CBS 101986</strain>
    </source>
</reference>
<feature type="compositionally biased region" description="Polar residues" evidence="3">
    <location>
        <begin position="1180"/>
        <end position="1191"/>
    </location>
</feature>
<dbReference type="Proteomes" id="UP000567179">
    <property type="component" value="Unassembled WGS sequence"/>
</dbReference>
<feature type="compositionally biased region" description="Basic and acidic residues" evidence="3">
    <location>
        <begin position="404"/>
        <end position="420"/>
    </location>
</feature>
<feature type="compositionally biased region" description="Polar residues" evidence="3">
    <location>
        <begin position="1822"/>
        <end position="1834"/>
    </location>
</feature>
<dbReference type="EMBL" id="JAACJJ010000057">
    <property type="protein sequence ID" value="KAF5310966.1"/>
    <property type="molecule type" value="Genomic_DNA"/>
</dbReference>
<dbReference type="InterPro" id="IPR023780">
    <property type="entry name" value="Chromo_domain"/>
</dbReference>
<dbReference type="OrthoDB" id="436852at2759"/>
<feature type="region of interest" description="Disordered" evidence="3">
    <location>
        <begin position="1882"/>
        <end position="1987"/>
    </location>
</feature>
<proteinExistence type="predicted"/>
<feature type="compositionally biased region" description="Low complexity" evidence="3">
    <location>
        <begin position="174"/>
        <end position="186"/>
    </location>
</feature>
<feature type="region of interest" description="Disordered" evidence="3">
    <location>
        <begin position="692"/>
        <end position="718"/>
    </location>
</feature>
<evidence type="ECO:0000313" key="6">
    <source>
        <dbReference type="Proteomes" id="UP000567179"/>
    </source>
</evidence>
<dbReference type="CDD" id="cd15517">
    <property type="entry name" value="PHD_TCF19_like"/>
    <property type="match status" value="1"/>
</dbReference>
<sequence length="2200" mass="234947">MDHANQTPKGRSTVAPTARAPTPPLVRAARRRAALASREGSAQSTTKRPPNSRDDERASKKLRGDTTVAGTPREVRHGTPGTAIGQSKPVQGHIATIGSTRKLGSAATNIQQSTFQVASADPARRLSSGGGAGLSTMKGMSWAPILQQQQQQQQLQQQQRPAQDHVQQQVQEYTPTPTTSSNPFPFLQHAAPLQTALHSLPQAQPQAQPSSMHPIHDTNIHQNNVPNPLPSPSPFPPNHVGPSPLVANGRVNYTNLLFDTQRQQQHRLPSDSPNPNPSPSWRYNTSPHEHLPSLVREVMSPTRRVPSTNSTGTVFFQMEGSAPSPVPGHAPAPAAGPVYDSYGHYGYPYGQGHPSYAAGAPFNQNPDPNPNLNPYPKNVALHVSTSQSAYTHHQGQGQGGAQAVEDKSTGVRGNGEKKDDDDQDKQEEGIDSTPSDNSKGKKPARSMNQTTFDLLVQLVEQNRELKSQVAGMHREYIGMSRRMANISETLGVEDASESEDECPVPPVGVASTSTSTSTSAPTITLGSTGTDADAAIDVDALPDAPPAANGAGSMLPVATTSKLAVKKAKRRRPRRTILERLETIEQDVAECTEGLRDPEANLPPIDPDVNPSVESATADTNMLPLVERTTREMGVRSSLPPASQPPPSSSASNIFTFGPSTSSSTTIPTSYPFSFNWPRGAIIDVRLPTPVSAQEDTDGQSKDNDAGNNADNENIGKPLIRVHGAGSMGAKFLEMARMLLGDGHVELVQEADTNVTEDQSDRQSREPVHSVQEEKESREEDEAPLGKQAEGNMEVVMEVGVEIEEEKEDVTNSSGEVANIPMIIEEPETPPRENTDGVDLDIIMGDGDGAVENDGTALGGVVVEEAVVADEAISEAVEAPELRELENHQAQTEQDETQVPETAEPKVQQDAVEPERQPEADTTEQSQVNPPVVPQDEPRHVEDIVPPQIDVRLQVAKESSPTHAATEPIIDPVEQKSFEEVATATEPGKGIGSFTGEDLSPPLSPALESTPPLEDEQLSDDLISQGGDVETEAANPDNVADESEDDEDVQIDLSPEELAMVTHQSRGIVFAVRTAEATSTSRTTPAICSAPLSTVTATSLSLSTSELASSFEPLPVSPVSQFDKPSASVGSEEATEDEISNWSDTQDEEKQRSVETERAAPVSNTTASSSATLVEADAEVSTNATPTTKTTHIPEKDDASVTQEVSSFLVSNTDGFAASSVLQAFLMTSKTPEDTVNGPPTPLSHLKTPASLGKIDLRTIQRRKTGTPAKLNPAPHVHEPEEEAVEDTPIPKFTANVDWSKTTPTKTSGAAVFTPTAETRVLRSGRATPTRSGLPLSLGGFKTPIRATSSSLSMTPPAQSVPIAANVASTPSPGSITVPKILETSKPSTSNLSPHEKAARATAERAIKGLLQAQARSPDKDFSMPVGRKTPTPSPSKSHLRQSEPSPLKTYSLRGPSEGTMASLRQQILGNNHMRASLASKPSYQAVDKVITASIQIEAPAAMTAEVVSENERGVDMDADPKITTPAPTSLSTTMIDKDDVVGTSVHTPSDTQVPVPMEVEVALMHQSSTTPQEPLSQASSNAPHSSLTSLTTQPSISALDEEDVESLLMDDPPTSPVRQTTAEPPEVDIEVLSTPVAFAKASTGRLKPRPKPRLSIPPAPEVIYIESSPEGTPKKLLTRITRSRKSSPQPPARDARASASSSIMRVDSVISISSSSDDALAAPPSTKAKGKQRESLATLTPKPEFNTTYVQSSTPKQLAQKLESSKDGEVERVSAPRRKPMSQFTRDLRDMSPLSDIPDDIPAPPPASARKVREKRGPELIQSTREPLQSNTIEDSDDEDRIIVKKRRIPSGSNAITADGSAAAGMTGGLRKASLLVPAKKGQSAAATRVIRKRKAPMDPDAEANMPPLKRVAIRAASRAVESKDTASASTPKPTSSSMSTSTSTPAPASGSGSTTTVQSESRSGSVLVKEKSRLQGKLAGPSPSRRVKVELLSGNGRTPTRVRPARTATVAWPPIPVPNLTESIECDLCNRWYHWGCAGVNADDPRILPSEIYKCPPCQEGVSVNESGTPKKDSKSTSECARPKCPTLLAASKQSRVNNSARTYPVESFVGKRKLMISGAASGKIQFLVKWLDYPFAENTWETTEDLNLPNHDILIQAFEQEASKEGVDFEELSWNEPVYLFEAVKGGWGPDGEFTQP</sequence>
<feature type="region of interest" description="Disordered" evidence="3">
    <location>
        <begin position="873"/>
        <end position="1058"/>
    </location>
</feature>
<dbReference type="Gene3D" id="2.40.50.40">
    <property type="match status" value="1"/>
</dbReference>
<feature type="region of interest" description="Disordered" evidence="3">
    <location>
        <begin position="1567"/>
        <end position="1596"/>
    </location>
</feature>
<gene>
    <name evidence="5" type="ORF">D9619_007943</name>
</gene>
<evidence type="ECO:0000256" key="1">
    <source>
        <dbReference type="ARBA" id="ARBA00004123"/>
    </source>
</evidence>
<dbReference type="Gene3D" id="3.30.40.10">
    <property type="entry name" value="Zinc/RING finger domain, C3HC4 (zinc finger)"/>
    <property type="match status" value="1"/>
</dbReference>
<feature type="region of interest" description="Disordered" evidence="3">
    <location>
        <begin position="262"/>
        <end position="288"/>
    </location>
</feature>
<feature type="compositionally biased region" description="Polar residues" evidence="3">
    <location>
        <begin position="1746"/>
        <end position="1758"/>
    </location>
</feature>
<feature type="compositionally biased region" description="Polar residues" evidence="3">
    <location>
        <begin position="1162"/>
        <end position="1172"/>
    </location>
</feature>
<feature type="region of interest" description="Disordered" evidence="3">
    <location>
        <begin position="148"/>
        <end position="186"/>
    </location>
</feature>
<feature type="region of interest" description="Disordered" evidence="3">
    <location>
        <begin position="1365"/>
        <end position="1457"/>
    </location>
</feature>
<feature type="compositionally biased region" description="Low complexity" evidence="3">
    <location>
        <begin position="649"/>
        <end position="667"/>
    </location>
</feature>
<feature type="region of interest" description="Disordered" evidence="3">
    <location>
        <begin position="1102"/>
        <end position="1200"/>
    </location>
</feature>
<feature type="region of interest" description="Disordered" evidence="3">
    <location>
        <begin position="596"/>
        <end position="616"/>
    </location>
</feature>
<feature type="region of interest" description="Disordered" evidence="3">
    <location>
        <begin position="804"/>
        <end position="848"/>
    </location>
</feature>
<feature type="region of interest" description="Disordered" evidence="3">
    <location>
        <begin position="1666"/>
        <end position="1840"/>
    </location>
</feature>
<feature type="domain" description="Chromo" evidence="4">
    <location>
        <begin position="2106"/>
        <end position="2164"/>
    </location>
</feature>
<feature type="compositionally biased region" description="Polar residues" evidence="3">
    <location>
        <begin position="1"/>
        <end position="10"/>
    </location>
</feature>
<dbReference type="SUPFAM" id="SSF57903">
    <property type="entry name" value="FYVE/PHD zinc finger"/>
    <property type="match status" value="1"/>
</dbReference>
<organism evidence="5 6">
    <name type="scientific">Psilocybe cf. subviscida</name>
    <dbReference type="NCBI Taxonomy" id="2480587"/>
    <lineage>
        <taxon>Eukaryota</taxon>
        <taxon>Fungi</taxon>
        <taxon>Dikarya</taxon>
        <taxon>Basidiomycota</taxon>
        <taxon>Agaricomycotina</taxon>
        <taxon>Agaricomycetes</taxon>
        <taxon>Agaricomycetidae</taxon>
        <taxon>Agaricales</taxon>
        <taxon>Agaricineae</taxon>
        <taxon>Strophariaceae</taxon>
        <taxon>Psilocybe</taxon>
    </lineage>
</organism>
<protein>
    <recommendedName>
        <fullName evidence="4">Chromo domain-containing protein</fullName>
    </recommendedName>
</protein>
<comment type="caution">
    <text evidence="5">The sequence shown here is derived from an EMBL/GenBank/DDBJ whole genome shotgun (WGS) entry which is preliminary data.</text>
</comment>
<dbReference type="InterPro" id="IPR016197">
    <property type="entry name" value="Chromo-like_dom_sf"/>
</dbReference>
<evidence type="ECO:0000259" key="4">
    <source>
        <dbReference type="PROSITE" id="PS50013"/>
    </source>
</evidence>
<feature type="region of interest" description="Disordered" evidence="3">
    <location>
        <begin position="753"/>
        <end position="791"/>
    </location>
</feature>
<dbReference type="SMART" id="SM00298">
    <property type="entry name" value="CHROMO"/>
    <property type="match status" value="1"/>
</dbReference>
<dbReference type="Pfam" id="PF00385">
    <property type="entry name" value="Chromo"/>
    <property type="match status" value="1"/>
</dbReference>
<feature type="compositionally biased region" description="Polar residues" evidence="3">
    <location>
        <begin position="1297"/>
        <end position="1308"/>
    </location>
</feature>
<dbReference type="InterPro" id="IPR011011">
    <property type="entry name" value="Znf_FYVE_PHD"/>
</dbReference>
<feature type="compositionally biased region" description="Basic and acidic residues" evidence="3">
    <location>
        <begin position="51"/>
        <end position="64"/>
    </location>
</feature>
<feature type="region of interest" description="Disordered" evidence="3">
    <location>
        <begin position="1231"/>
        <end position="1314"/>
    </location>
</feature>
<feature type="region of interest" description="Disordered" evidence="3">
    <location>
        <begin position="1608"/>
        <end position="1630"/>
    </location>
</feature>
<feature type="compositionally biased region" description="Low complexity" evidence="3">
    <location>
        <begin position="201"/>
        <end position="213"/>
    </location>
</feature>
<evidence type="ECO:0000313" key="5">
    <source>
        <dbReference type="EMBL" id="KAF5310966.1"/>
    </source>
</evidence>
<comment type="subcellular location">
    <subcellularLocation>
        <location evidence="1">Nucleus</location>
    </subcellularLocation>
</comment>
<dbReference type="CDD" id="cd00024">
    <property type="entry name" value="CD_CSD"/>
    <property type="match status" value="1"/>
</dbReference>
<evidence type="ECO:0000256" key="3">
    <source>
        <dbReference type="SAM" id="MobiDB-lite"/>
    </source>
</evidence>
<feature type="region of interest" description="Disordered" evidence="3">
    <location>
        <begin position="492"/>
        <end position="528"/>
    </location>
</feature>
<feature type="compositionally biased region" description="Low complexity" evidence="3">
    <location>
        <begin position="148"/>
        <end position="159"/>
    </location>
</feature>
<feature type="compositionally biased region" description="Polar residues" evidence="3">
    <location>
        <begin position="383"/>
        <end position="393"/>
    </location>
</feature>
<feature type="compositionally biased region" description="Low complexity" evidence="3">
    <location>
        <begin position="507"/>
        <end position="522"/>
    </location>
</feature>
<accession>A0A8H5AUE5</accession>
<dbReference type="GO" id="GO:0006338">
    <property type="term" value="P:chromatin remodeling"/>
    <property type="evidence" value="ECO:0007669"/>
    <property type="project" value="UniProtKB-ARBA"/>
</dbReference>
<dbReference type="InterPro" id="IPR000953">
    <property type="entry name" value="Chromo/chromo_shadow_dom"/>
</dbReference>
<feature type="compositionally biased region" description="Basic and acidic residues" evidence="3">
    <location>
        <begin position="759"/>
        <end position="778"/>
    </location>
</feature>
<feature type="compositionally biased region" description="Low complexity" evidence="3">
    <location>
        <begin position="11"/>
        <end position="20"/>
    </location>
</feature>
<feature type="compositionally biased region" description="Pro residues" evidence="3">
    <location>
        <begin position="227"/>
        <end position="239"/>
    </location>
</feature>
<keyword evidence="2" id="KW-0539">Nucleus</keyword>
<feature type="compositionally biased region" description="Basic and acidic residues" evidence="3">
    <location>
        <begin position="1394"/>
        <end position="1407"/>
    </location>
</feature>
<feature type="compositionally biased region" description="Low complexity" evidence="3">
    <location>
        <begin position="1698"/>
        <end position="1719"/>
    </location>
</feature>
<dbReference type="PROSITE" id="PS50013">
    <property type="entry name" value="CHROMO_2"/>
    <property type="match status" value="1"/>
</dbReference>
<feature type="compositionally biased region" description="Basic and acidic residues" evidence="3">
    <location>
        <begin position="1764"/>
        <end position="1775"/>
    </location>
</feature>
<evidence type="ECO:0000256" key="2">
    <source>
        <dbReference type="ARBA" id="ARBA00023242"/>
    </source>
</evidence>
<feature type="region of interest" description="Disordered" evidence="3">
    <location>
        <begin position="1"/>
        <end position="87"/>
    </location>
</feature>